<dbReference type="EMBL" id="JAPEVB010000004">
    <property type="protein sequence ID" value="KAJ4389711.1"/>
    <property type="molecule type" value="Genomic_DNA"/>
</dbReference>
<feature type="compositionally biased region" description="Basic residues" evidence="4">
    <location>
        <begin position="1"/>
        <end position="13"/>
    </location>
</feature>
<evidence type="ECO:0000256" key="1">
    <source>
        <dbReference type="ARBA" id="ARBA00004123"/>
    </source>
</evidence>
<feature type="compositionally biased region" description="Basic residues" evidence="4">
    <location>
        <begin position="107"/>
        <end position="117"/>
    </location>
</feature>
<dbReference type="InterPro" id="IPR015943">
    <property type="entry name" value="WD40/YVTN_repeat-like_dom_sf"/>
</dbReference>
<comment type="caution">
    <text evidence="5">The sequence shown here is derived from an EMBL/GenBank/DDBJ whole genome shotgun (WGS) entry which is preliminary data.</text>
</comment>
<dbReference type="PANTHER" id="PTHR15052">
    <property type="entry name" value="RNA POLYMERASE III TRANSCRIPTION INITIATION FACTOR COMPLEX SUBUNIT"/>
    <property type="match status" value="1"/>
</dbReference>
<feature type="compositionally biased region" description="Basic residues" evidence="4">
    <location>
        <begin position="665"/>
        <end position="680"/>
    </location>
</feature>
<accession>A0A9W8YS82</accession>
<dbReference type="SUPFAM" id="SSF50978">
    <property type="entry name" value="WD40 repeat-like"/>
    <property type="match status" value="1"/>
</dbReference>
<proteinExistence type="predicted"/>
<dbReference type="Gene3D" id="2.130.10.10">
    <property type="entry name" value="YVTN repeat-like/Quinoprotein amine dehydrogenase"/>
    <property type="match status" value="1"/>
</dbReference>
<dbReference type="GO" id="GO:0006383">
    <property type="term" value="P:transcription by RNA polymerase III"/>
    <property type="evidence" value="ECO:0007669"/>
    <property type="project" value="TreeGrafter"/>
</dbReference>
<name>A0A9W8YS82_9PEZI</name>
<dbReference type="PANTHER" id="PTHR15052:SF2">
    <property type="entry name" value="GENERAL TRANSCRIPTION FACTOR 3C POLYPEPTIDE 2"/>
    <property type="match status" value="1"/>
</dbReference>
<organism evidence="5 6">
    <name type="scientific">Gnomoniopsis smithogilvyi</name>
    <dbReference type="NCBI Taxonomy" id="1191159"/>
    <lineage>
        <taxon>Eukaryota</taxon>
        <taxon>Fungi</taxon>
        <taxon>Dikarya</taxon>
        <taxon>Ascomycota</taxon>
        <taxon>Pezizomycotina</taxon>
        <taxon>Sordariomycetes</taxon>
        <taxon>Sordariomycetidae</taxon>
        <taxon>Diaporthales</taxon>
        <taxon>Gnomoniaceae</taxon>
        <taxon>Gnomoniopsis</taxon>
    </lineage>
</organism>
<dbReference type="OrthoDB" id="4703at2759"/>
<gene>
    <name evidence="5" type="ORF">N0V93_007183</name>
</gene>
<evidence type="ECO:0000313" key="6">
    <source>
        <dbReference type="Proteomes" id="UP001140453"/>
    </source>
</evidence>
<dbReference type="InterPro" id="IPR036322">
    <property type="entry name" value="WD40_repeat_dom_sf"/>
</dbReference>
<sequence length="757" mass="84741">MRTRKANKSRRKSYAATFRIGSDDSEDDLEETQDQDADVDFGAEGAEEGSDEEEIDDGPEDPVADDDKISCQEQAPHEQNAGADDESNHSEDSNDDDEASSDEAPLRKGRKLPRRAHVHEVSTYPADLQATRIYDGPMKQTPRGAQLLSLLYGPDPDHINVFRGMLRRWFDRQILPSARVGEGGAMSSPWLAEDFEEKQKYWAKTWHDRYRAARLQRLRKIRPDHVDMFKPPMDDLVCFVGHPDHQQQIRTRYGACQSIAANGQVLGSVDSGSQEARRPKDWLLDVGGVPLTIGWAPSTGHKDQFIAVCSVPFTDQEAKDGSSPDDDPEEKKKGSVQIWSIPCHKVDDNEARLRHFLSFDWGRPKRLQWCPVPPPDDSKIGLIAILAADGLVRIIEVPKASSDHENYEWMDSPVAALGITDEYSVKTTCFTWINTNRVCLGHSDGSISLWSVYPQQMLSRRPVHVTHILDITSGFPSHPYHIVTSPVGGCTTLTDLNLPSAETTYIPLQSVVNFQPNLLDWNDHLQGFFFMHPSPMPQNTVVGFAHIKNFVQSRALLTADSPPMCIASGKTHPFTLVGCADGSLWAFNSMRVLMKEPRDELHKLQILQHEFRPPQKVATGAANNTRGAARMLQGFKPVFNNNPRLEMMAEYLRRLKMMKPANLRRPGKDKSHKKKSHKKKGAEADRDEEGENGMGLSDEADLAQLLEQSKTVVHETQTRITVAAWNPNVEFGWWAAAAMGSGLVKIMDLGLADRPVE</sequence>
<feature type="region of interest" description="Disordered" evidence="4">
    <location>
        <begin position="659"/>
        <end position="695"/>
    </location>
</feature>
<keyword evidence="6" id="KW-1185">Reference proteome</keyword>
<feature type="region of interest" description="Disordered" evidence="4">
    <location>
        <begin position="1"/>
        <end position="120"/>
    </location>
</feature>
<evidence type="ECO:0000256" key="2">
    <source>
        <dbReference type="ARBA" id="ARBA00023163"/>
    </source>
</evidence>
<keyword evidence="2" id="KW-0804">Transcription</keyword>
<dbReference type="GO" id="GO:0005634">
    <property type="term" value="C:nucleus"/>
    <property type="evidence" value="ECO:0007669"/>
    <property type="project" value="UniProtKB-SubCell"/>
</dbReference>
<protein>
    <submittedName>
        <fullName evidence="5">Uncharacterized protein</fullName>
    </submittedName>
</protein>
<feature type="compositionally biased region" description="Acidic residues" evidence="4">
    <location>
        <begin position="23"/>
        <end position="64"/>
    </location>
</feature>
<comment type="subcellular location">
    <subcellularLocation>
        <location evidence="1">Nucleus</location>
    </subcellularLocation>
</comment>
<evidence type="ECO:0000256" key="4">
    <source>
        <dbReference type="SAM" id="MobiDB-lite"/>
    </source>
</evidence>
<dbReference type="Proteomes" id="UP001140453">
    <property type="component" value="Unassembled WGS sequence"/>
</dbReference>
<evidence type="ECO:0000256" key="3">
    <source>
        <dbReference type="ARBA" id="ARBA00023242"/>
    </source>
</evidence>
<dbReference type="GO" id="GO:0000127">
    <property type="term" value="C:transcription factor TFIIIC complex"/>
    <property type="evidence" value="ECO:0007669"/>
    <property type="project" value="TreeGrafter"/>
</dbReference>
<evidence type="ECO:0000313" key="5">
    <source>
        <dbReference type="EMBL" id="KAJ4389711.1"/>
    </source>
</evidence>
<dbReference type="InterPro" id="IPR052416">
    <property type="entry name" value="GTF3C_component"/>
</dbReference>
<dbReference type="AlphaFoldDB" id="A0A9W8YS82"/>
<keyword evidence="3" id="KW-0539">Nucleus</keyword>
<reference evidence="5" key="1">
    <citation type="submission" date="2022-10" db="EMBL/GenBank/DDBJ databases">
        <title>Tapping the CABI collections for fungal endophytes: first genome assemblies for Collariella, Neodidymelliopsis, Ascochyta clinopodiicola, Didymella pomorum, Didymosphaeria variabile, Neocosmospora piperis and Neocucurbitaria cava.</title>
        <authorList>
            <person name="Hill R."/>
        </authorList>
    </citation>
    <scope>NUCLEOTIDE SEQUENCE</scope>
    <source>
        <strain evidence="5">IMI 355082</strain>
    </source>
</reference>